<organism evidence="1">
    <name type="scientific">marine sediment metagenome</name>
    <dbReference type="NCBI Taxonomy" id="412755"/>
    <lineage>
        <taxon>unclassified sequences</taxon>
        <taxon>metagenomes</taxon>
        <taxon>ecological metagenomes</taxon>
    </lineage>
</organism>
<sequence>MPDTDQFKREKQKYIIFHGHIHLLPKESEDEYTEI</sequence>
<gene>
    <name evidence="1" type="ORF">S01H1_50126</name>
</gene>
<comment type="caution">
    <text evidence="1">The sequence shown here is derived from an EMBL/GenBank/DDBJ whole genome shotgun (WGS) entry which is preliminary data.</text>
</comment>
<dbReference type="AlphaFoldDB" id="X0WRH5"/>
<proteinExistence type="predicted"/>
<protein>
    <submittedName>
        <fullName evidence="1">Uncharacterized protein</fullName>
    </submittedName>
</protein>
<name>X0WRH5_9ZZZZ</name>
<feature type="non-terminal residue" evidence="1">
    <location>
        <position position="35"/>
    </location>
</feature>
<evidence type="ECO:0000313" key="1">
    <source>
        <dbReference type="EMBL" id="GAG27133.1"/>
    </source>
</evidence>
<accession>X0WRH5</accession>
<reference evidence="1" key="1">
    <citation type="journal article" date="2014" name="Front. Microbiol.">
        <title>High frequency of phylogenetically diverse reductive dehalogenase-homologous genes in deep subseafloor sedimentary metagenomes.</title>
        <authorList>
            <person name="Kawai M."/>
            <person name="Futagami T."/>
            <person name="Toyoda A."/>
            <person name="Takaki Y."/>
            <person name="Nishi S."/>
            <person name="Hori S."/>
            <person name="Arai W."/>
            <person name="Tsubouchi T."/>
            <person name="Morono Y."/>
            <person name="Uchiyama I."/>
            <person name="Ito T."/>
            <person name="Fujiyama A."/>
            <person name="Inagaki F."/>
            <person name="Takami H."/>
        </authorList>
    </citation>
    <scope>NUCLEOTIDE SEQUENCE</scope>
    <source>
        <strain evidence="1">Expedition CK06-06</strain>
    </source>
</reference>
<dbReference type="EMBL" id="BARS01032282">
    <property type="protein sequence ID" value="GAG27133.1"/>
    <property type="molecule type" value="Genomic_DNA"/>
</dbReference>